<dbReference type="PANTHER" id="PTHR30055">
    <property type="entry name" value="HTH-TYPE TRANSCRIPTIONAL REGULATOR RUTR"/>
    <property type="match status" value="1"/>
</dbReference>
<evidence type="ECO:0000256" key="1">
    <source>
        <dbReference type="ARBA" id="ARBA00023015"/>
    </source>
</evidence>
<keyword evidence="2 4" id="KW-0238">DNA-binding</keyword>
<organism evidence="6 7">
    <name type="scientific">Embleya hyalina</name>
    <dbReference type="NCBI Taxonomy" id="516124"/>
    <lineage>
        <taxon>Bacteria</taxon>
        <taxon>Bacillati</taxon>
        <taxon>Actinomycetota</taxon>
        <taxon>Actinomycetes</taxon>
        <taxon>Kitasatosporales</taxon>
        <taxon>Streptomycetaceae</taxon>
        <taxon>Embleya</taxon>
    </lineage>
</organism>
<dbReference type="Proteomes" id="UP000286931">
    <property type="component" value="Unassembled WGS sequence"/>
</dbReference>
<dbReference type="AlphaFoldDB" id="A0A401YDB0"/>
<evidence type="ECO:0000259" key="5">
    <source>
        <dbReference type="PROSITE" id="PS50977"/>
    </source>
</evidence>
<dbReference type="Gene3D" id="1.10.357.10">
    <property type="entry name" value="Tetracycline Repressor, domain 2"/>
    <property type="match status" value="1"/>
</dbReference>
<keyword evidence="3" id="KW-0804">Transcription</keyword>
<evidence type="ECO:0000313" key="6">
    <source>
        <dbReference type="EMBL" id="GCD92585.1"/>
    </source>
</evidence>
<dbReference type="EMBL" id="BIFH01000013">
    <property type="protein sequence ID" value="GCD92585.1"/>
    <property type="molecule type" value="Genomic_DNA"/>
</dbReference>
<dbReference type="InterPro" id="IPR009057">
    <property type="entry name" value="Homeodomain-like_sf"/>
</dbReference>
<dbReference type="GO" id="GO:0003700">
    <property type="term" value="F:DNA-binding transcription factor activity"/>
    <property type="evidence" value="ECO:0007669"/>
    <property type="project" value="TreeGrafter"/>
</dbReference>
<dbReference type="SUPFAM" id="SSF48498">
    <property type="entry name" value="Tetracyclin repressor-like, C-terminal domain"/>
    <property type="match status" value="1"/>
</dbReference>
<dbReference type="PANTHER" id="PTHR30055:SF200">
    <property type="entry name" value="HTH-TYPE TRANSCRIPTIONAL REPRESSOR BDCR"/>
    <property type="match status" value="1"/>
</dbReference>
<dbReference type="InterPro" id="IPR050109">
    <property type="entry name" value="HTH-type_TetR-like_transc_reg"/>
</dbReference>
<dbReference type="InterPro" id="IPR036271">
    <property type="entry name" value="Tet_transcr_reg_TetR-rel_C_sf"/>
</dbReference>
<dbReference type="SUPFAM" id="SSF46689">
    <property type="entry name" value="Homeodomain-like"/>
    <property type="match status" value="1"/>
</dbReference>
<keyword evidence="7" id="KW-1185">Reference proteome</keyword>
<dbReference type="InterPro" id="IPR011075">
    <property type="entry name" value="TetR_C"/>
</dbReference>
<evidence type="ECO:0000256" key="2">
    <source>
        <dbReference type="ARBA" id="ARBA00023125"/>
    </source>
</evidence>
<evidence type="ECO:0000256" key="4">
    <source>
        <dbReference type="PROSITE-ProRule" id="PRU00335"/>
    </source>
</evidence>
<dbReference type="InterPro" id="IPR001647">
    <property type="entry name" value="HTH_TetR"/>
</dbReference>
<dbReference type="PROSITE" id="PS50977">
    <property type="entry name" value="HTH_TETR_2"/>
    <property type="match status" value="1"/>
</dbReference>
<comment type="caution">
    <text evidence="6">The sequence shown here is derived from an EMBL/GenBank/DDBJ whole genome shotgun (WGS) entry which is preliminary data.</text>
</comment>
<sequence length="183" mass="20038">MLDTASTLFYAEGVHAVGVDRIIAEAAVAKATFYHHFPAKDTLVHAYLTEQFEAQRRTVADFLADSASLPPREVLVRFFDLIVEIGRRPGFRGCPFINAAAEFPDVAHPVRGAILEHRVWFRTMVADLLTAAGDARPRAGADILMLLRDGLAVGCYLDDAAAMRGIVHDALDRILGAPDDPKR</sequence>
<dbReference type="Pfam" id="PF16925">
    <property type="entry name" value="TetR_C_13"/>
    <property type="match status" value="1"/>
</dbReference>
<feature type="DNA-binding region" description="H-T-H motif" evidence="4">
    <location>
        <begin position="18"/>
        <end position="37"/>
    </location>
</feature>
<accession>A0A401YDB0</accession>
<keyword evidence="1" id="KW-0805">Transcription regulation</keyword>
<evidence type="ECO:0000256" key="3">
    <source>
        <dbReference type="ARBA" id="ARBA00023163"/>
    </source>
</evidence>
<name>A0A401YDB0_9ACTN</name>
<protein>
    <submittedName>
        <fullName evidence="6">TetR family transcriptional regulator</fullName>
    </submittedName>
</protein>
<dbReference type="PRINTS" id="PR00455">
    <property type="entry name" value="HTHTETR"/>
</dbReference>
<feature type="domain" description="HTH tetR-type" evidence="5">
    <location>
        <begin position="1"/>
        <end position="55"/>
    </location>
</feature>
<evidence type="ECO:0000313" key="7">
    <source>
        <dbReference type="Proteomes" id="UP000286931"/>
    </source>
</evidence>
<proteinExistence type="predicted"/>
<reference evidence="6 7" key="1">
    <citation type="submission" date="2018-12" db="EMBL/GenBank/DDBJ databases">
        <title>Draft genome sequence of Embleya hyalina NBRC 13850T.</title>
        <authorList>
            <person name="Komaki H."/>
            <person name="Hosoyama A."/>
            <person name="Kimura A."/>
            <person name="Ichikawa N."/>
            <person name="Tamura T."/>
        </authorList>
    </citation>
    <scope>NUCLEOTIDE SEQUENCE [LARGE SCALE GENOMIC DNA]</scope>
    <source>
        <strain evidence="6 7">NBRC 13850</strain>
    </source>
</reference>
<gene>
    <name evidence="6" type="ORF">EHYA_00224</name>
</gene>
<dbReference type="GO" id="GO:0000976">
    <property type="term" value="F:transcription cis-regulatory region binding"/>
    <property type="evidence" value="ECO:0007669"/>
    <property type="project" value="TreeGrafter"/>
</dbReference>
<dbReference type="Pfam" id="PF00440">
    <property type="entry name" value="TetR_N"/>
    <property type="match status" value="1"/>
</dbReference>